<evidence type="ECO:0000256" key="2">
    <source>
        <dbReference type="ARBA" id="ARBA00004496"/>
    </source>
</evidence>
<keyword evidence="3" id="KW-0963">Cytoplasm</keyword>
<proteinExistence type="predicted"/>
<dbReference type="GO" id="GO:0005737">
    <property type="term" value="C:cytoplasm"/>
    <property type="evidence" value="ECO:0007669"/>
    <property type="project" value="UniProtKB-SubCell"/>
</dbReference>
<feature type="compositionally biased region" description="Basic and acidic residues" evidence="5">
    <location>
        <begin position="40"/>
        <end position="54"/>
    </location>
</feature>
<feature type="region of interest" description="Disordered" evidence="5">
    <location>
        <begin position="1"/>
        <end position="54"/>
    </location>
</feature>
<evidence type="ECO:0000256" key="4">
    <source>
        <dbReference type="ARBA" id="ARBA00023242"/>
    </source>
</evidence>
<dbReference type="GO" id="GO:0005634">
    <property type="term" value="C:nucleus"/>
    <property type="evidence" value="ECO:0007669"/>
    <property type="project" value="UniProtKB-SubCell"/>
</dbReference>
<comment type="subcellular location">
    <subcellularLocation>
        <location evidence="2">Cytoplasm</location>
    </subcellularLocation>
    <subcellularLocation>
        <location evidence="1">Nucleus</location>
    </subcellularLocation>
</comment>
<dbReference type="EMBL" id="JAGRRH010000015">
    <property type="protein sequence ID" value="KAG7356355.1"/>
    <property type="molecule type" value="Genomic_DNA"/>
</dbReference>
<feature type="compositionally biased region" description="Low complexity" evidence="5">
    <location>
        <begin position="158"/>
        <end position="172"/>
    </location>
</feature>
<feature type="compositionally biased region" description="Basic and acidic residues" evidence="5">
    <location>
        <begin position="299"/>
        <end position="314"/>
    </location>
</feature>
<evidence type="ECO:0000313" key="7">
    <source>
        <dbReference type="Proteomes" id="UP000693970"/>
    </source>
</evidence>
<dbReference type="PANTHER" id="PTHR31250">
    <property type="entry name" value="IQ DOMAIN-CONTAINING PROTEIN IQM3"/>
    <property type="match status" value="1"/>
</dbReference>
<feature type="compositionally biased region" description="Low complexity" evidence="5">
    <location>
        <begin position="1"/>
        <end position="19"/>
    </location>
</feature>
<protein>
    <submittedName>
        <fullName evidence="6">Uncharacterized protein</fullName>
    </submittedName>
</protein>
<comment type="caution">
    <text evidence="6">The sequence shown here is derived from an EMBL/GenBank/DDBJ whole genome shotgun (WGS) entry which is preliminary data.</text>
</comment>
<feature type="compositionally biased region" description="Acidic residues" evidence="5">
    <location>
        <begin position="242"/>
        <end position="253"/>
    </location>
</feature>
<name>A0A9K3L7K6_9STRA</name>
<organism evidence="6 7">
    <name type="scientific">Nitzschia inconspicua</name>
    <dbReference type="NCBI Taxonomy" id="303405"/>
    <lineage>
        <taxon>Eukaryota</taxon>
        <taxon>Sar</taxon>
        <taxon>Stramenopiles</taxon>
        <taxon>Ochrophyta</taxon>
        <taxon>Bacillariophyta</taxon>
        <taxon>Bacillariophyceae</taxon>
        <taxon>Bacillariophycidae</taxon>
        <taxon>Bacillariales</taxon>
        <taxon>Bacillariaceae</taxon>
        <taxon>Nitzschia</taxon>
    </lineage>
</organism>
<reference evidence="6" key="2">
    <citation type="submission" date="2021-04" db="EMBL/GenBank/DDBJ databases">
        <authorList>
            <person name="Podell S."/>
        </authorList>
    </citation>
    <scope>NUCLEOTIDE SEQUENCE</scope>
    <source>
        <strain evidence="6">Hildebrandi</strain>
    </source>
</reference>
<feature type="region of interest" description="Disordered" evidence="5">
    <location>
        <begin position="694"/>
        <end position="713"/>
    </location>
</feature>
<reference evidence="6" key="1">
    <citation type="journal article" date="2021" name="Sci. Rep.">
        <title>Diploid genomic architecture of Nitzschia inconspicua, an elite biomass production diatom.</title>
        <authorList>
            <person name="Oliver A."/>
            <person name="Podell S."/>
            <person name="Pinowska A."/>
            <person name="Traller J.C."/>
            <person name="Smith S.R."/>
            <person name="McClure R."/>
            <person name="Beliaev A."/>
            <person name="Bohutskyi P."/>
            <person name="Hill E.A."/>
            <person name="Rabines A."/>
            <person name="Zheng H."/>
            <person name="Allen L.Z."/>
            <person name="Kuo A."/>
            <person name="Grigoriev I.V."/>
            <person name="Allen A.E."/>
            <person name="Hazlebeck D."/>
            <person name="Allen E.E."/>
        </authorList>
    </citation>
    <scope>NUCLEOTIDE SEQUENCE</scope>
    <source>
        <strain evidence="6">Hildebrandi</strain>
    </source>
</reference>
<dbReference type="AlphaFoldDB" id="A0A9K3L7K6"/>
<dbReference type="OrthoDB" id="7344096at2759"/>
<evidence type="ECO:0000256" key="3">
    <source>
        <dbReference type="ARBA" id="ARBA00022490"/>
    </source>
</evidence>
<dbReference type="PANTHER" id="PTHR31250:SF27">
    <property type="entry name" value="IQ DOMAIN-CONTAINING PROTEIN IQM5"/>
    <property type="match status" value="1"/>
</dbReference>
<feature type="region of interest" description="Disordered" evidence="5">
    <location>
        <begin position="114"/>
        <end position="134"/>
    </location>
</feature>
<gene>
    <name evidence="6" type="ORF">IV203_001041</name>
</gene>
<feature type="region of interest" description="Disordered" evidence="5">
    <location>
        <begin position="158"/>
        <end position="178"/>
    </location>
</feature>
<accession>A0A9K3L7K6</accession>
<evidence type="ECO:0000256" key="1">
    <source>
        <dbReference type="ARBA" id="ARBA00004123"/>
    </source>
</evidence>
<keyword evidence="7" id="KW-1185">Reference proteome</keyword>
<feature type="compositionally biased region" description="Polar residues" evidence="5">
    <location>
        <begin position="120"/>
        <end position="134"/>
    </location>
</feature>
<evidence type="ECO:0000256" key="5">
    <source>
        <dbReference type="SAM" id="MobiDB-lite"/>
    </source>
</evidence>
<dbReference type="Proteomes" id="UP000693970">
    <property type="component" value="Unassembled WGS sequence"/>
</dbReference>
<feature type="region of interest" description="Disordered" evidence="5">
    <location>
        <begin position="208"/>
        <end position="314"/>
    </location>
</feature>
<dbReference type="InterPro" id="IPR044159">
    <property type="entry name" value="IQM"/>
</dbReference>
<keyword evidence="4" id="KW-0539">Nucleus</keyword>
<evidence type="ECO:0000313" key="6">
    <source>
        <dbReference type="EMBL" id="KAG7356355.1"/>
    </source>
</evidence>
<sequence>MNQVSGSDQQQLQQHSSQQVLPTPPTTPSDAVTAKRQHQSQREGRISPRMREQDADLLECMHYAASQVSHYSPDGTPLLRPQDRSLPMEDVPLILMPMSSTSELLMKKEGRADSLEHRSSSGALRTTGFSSDRDITSSVRSNLLEGLSLVDASPKLCSRQTSSSAQGSSSVQHTVEGTNSHKSVHFPATEASMLSLPSFDEDRLGTTHPIHDNMSLMPPTSPRKKEKYRRLLSGEVRAILGSEDEDDHLEGDEAGGGFQEETGYIRERPQSRLVENGQEEKEEEGETTASPVSVAQEVESAKNEQDEGLAERRRKNEAIQFAQAVGEEISINRDDLRIIEDNEKEGDSDDDDQTIEPQEIMIPSDRDQAQELIAVSSHNHHPHYQQEFDAMPSFIAEPETVVILPSDNQVKNSGLPKHVDIRSTTPSHHHRRKSRPAWPFEQPTEVEYRLTEHLSGGVGDGTNFVYKGICANPPEITKHGIQRGNYAQLHRKAWLEVSDKYHRYGKNLRLYYRYWERLGFPTNRFFDWLDSKGEAAGEPLPNLEECPRSVLDSDTVLYITNPKITDGYALDFVVDEDGRGRLVDVDGDPVLTGPDGWIFVLRDNVLYGAPKITSISGHSKQRFHHSSFFGGKAVASAGIIITDDEGYLARLYPHSGHYRPGEAHMQRMLLFIHRKGVDLSTFEIDMQQLIHVSREKEEGKKKSKGDDESKAKEGKKAKKVDSLYLARAVDVACYLAHKADFIGKGIFDRIHKIRKADATSVTEALNLVDGGGHWKNKLDRVPELPHSGTDSSLC</sequence>
<feature type="region of interest" description="Disordered" evidence="5">
    <location>
        <begin position="413"/>
        <end position="437"/>
    </location>
</feature>